<evidence type="ECO:0000313" key="3">
    <source>
        <dbReference type="Proteomes" id="UP000630936"/>
    </source>
</evidence>
<organism evidence="2 3">
    <name type="scientific">Streptomyces inusitatus</name>
    <dbReference type="NCBI Taxonomy" id="68221"/>
    <lineage>
        <taxon>Bacteria</taxon>
        <taxon>Bacillati</taxon>
        <taxon>Actinomycetota</taxon>
        <taxon>Actinomycetes</taxon>
        <taxon>Kitasatosporales</taxon>
        <taxon>Streptomycetaceae</taxon>
        <taxon>Streptomyces</taxon>
    </lineage>
</organism>
<comment type="caution">
    <text evidence="2">The sequence shown here is derived from an EMBL/GenBank/DDBJ whole genome shotgun (WGS) entry which is preliminary data.</text>
</comment>
<keyword evidence="3" id="KW-1185">Reference proteome</keyword>
<keyword evidence="1" id="KW-0732">Signal</keyword>
<dbReference type="EMBL" id="BMWG01000003">
    <property type="protein sequence ID" value="GGZ25081.1"/>
    <property type="molecule type" value="Genomic_DNA"/>
</dbReference>
<accession>A0A918UNV9</accession>
<protein>
    <recommendedName>
        <fullName evidence="4">Chitinase</fullName>
    </recommendedName>
</protein>
<evidence type="ECO:0000313" key="2">
    <source>
        <dbReference type="EMBL" id="GGZ25081.1"/>
    </source>
</evidence>
<feature type="chain" id="PRO_5037632154" description="Chitinase" evidence="1">
    <location>
        <begin position="26"/>
        <end position="72"/>
    </location>
</feature>
<evidence type="ECO:0008006" key="4">
    <source>
        <dbReference type="Google" id="ProtNLM"/>
    </source>
</evidence>
<reference evidence="2" key="1">
    <citation type="journal article" date="2014" name="Int. J. Syst. Evol. Microbiol.">
        <title>Complete genome sequence of Corynebacterium casei LMG S-19264T (=DSM 44701T), isolated from a smear-ripened cheese.</title>
        <authorList>
            <consortium name="US DOE Joint Genome Institute (JGI-PGF)"/>
            <person name="Walter F."/>
            <person name="Albersmeier A."/>
            <person name="Kalinowski J."/>
            <person name="Ruckert C."/>
        </authorList>
    </citation>
    <scope>NUCLEOTIDE SEQUENCE</scope>
    <source>
        <strain evidence="2">JCM 4988</strain>
    </source>
</reference>
<dbReference type="AlphaFoldDB" id="A0A918UNV9"/>
<dbReference type="Proteomes" id="UP000630936">
    <property type="component" value="Unassembled WGS sequence"/>
</dbReference>
<evidence type="ECO:0000256" key="1">
    <source>
        <dbReference type="SAM" id="SignalP"/>
    </source>
</evidence>
<gene>
    <name evidence="2" type="ORF">GCM10010387_18200</name>
</gene>
<feature type="signal peptide" evidence="1">
    <location>
        <begin position="1"/>
        <end position="25"/>
    </location>
</feature>
<reference evidence="2" key="2">
    <citation type="submission" date="2020-09" db="EMBL/GenBank/DDBJ databases">
        <authorList>
            <person name="Sun Q."/>
            <person name="Ohkuma M."/>
        </authorList>
    </citation>
    <scope>NUCLEOTIDE SEQUENCE</scope>
    <source>
        <strain evidence="2">JCM 4988</strain>
    </source>
</reference>
<name>A0A918UNV9_9ACTN</name>
<sequence>MRRRLLSLAVLGSALTMGFAGTASAAAPAAAAVPAIRYVSPQGCIDGGGKITFHYIFLGCSGGTYDGYRIGG</sequence>
<dbReference type="RefSeq" id="WP_190122416.1">
    <property type="nucleotide sequence ID" value="NZ_BMWG01000003.1"/>
</dbReference>
<proteinExistence type="predicted"/>